<feature type="region of interest" description="Disordered" evidence="1">
    <location>
        <begin position="211"/>
        <end position="240"/>
    </location>
</feature>
<gene>
    <name evidence="4 5" type="primary">LOC106722495</name>
</gene>
<name>A0A1U8DLC8_ALLSI</name>
<proteinExistence type="predicted"/>
<keyword evidence="2" id="KW-1133">Transmembrane helix</keyword>
<dbReference type="RefSeq" id="XP_014378040.2">
    <property type="nucleotide sequence ID" value="XM_014522554.2"/>
</dbReference>
<evidence type="ECO:0000256" key="2">
    <source>
        <dbReference type="SAM" id="Phobius"/>
    </source>
</evidence>
<protein>
    <submittedName>
        <fullName evidence="4 5">Uncharacterized protein LOC106722495</fullName>
    </submittedName>
</protein>
<evidence type="ECO:0000313" key="3">
    <source>
        <dbReference type="Proteomes" id="UP000189705"/>
    </source>
</evidence>
<feature type="region of interest" description="Disordered" evidence="1">
    <location>
        <begin position="110"/>
        <end position="129"/>
    </location>
</feature>
<dbReference type="GeneID" id="106722495"/>
<dbReference type="KEGG" id="asn:106722495"/>
<organism evidence="3 4">
    <name type="scientific">Alligator sinensis</name>
    <name type="common">Chinese alligator</name>
    <dbReference type="NCBI Taxonomy" id="38654"/>
    <lineage>
        <taxon>Eukaryota</taxon>
        <taxon>Metazoa</taxon>
        <taxon>Chordata</taxon>
        <taxon>Craniata</taxon>
        <taxon>Vertebrata</taxon>
        <taxon>Euteleostomi</taxon>
        <taxon>Archelosauria</taxon>
        <taxon>Archosauria</taxon>
        <taxon>Crocodylia</taxon>
        <taxon>Alligatoridae</taxon>
        <taxon>Alligatorinae</taxon>
        <taxon>Alligator</taxon>
    </lineage>
</organism>
<keyword evidence="2" id="KW-0812">Transmembrane</keyword>
<evidence type="ECO:0000313" key="5">
    <source>
        <dbReference type="RefSeq" id="XP_025066509.1"/>
    </source>
</evidence>
<sequence length="327" mass="34248">MAPSVAERPESPAVPVACGQLQWGLGSVAPALLAILLLLLCLPFKRKNRHFSTQSVKMRIESSTLISMKKLPSNRCLGGKPWQAAAVAPAGGSQPGDPGPRTKMQTNGFAASARRQPGDCRPPVASPRAERECEMVALSGQRPGPQAAGRPNPVAAESPQCQELPWAPRDVPGALVDASQGADGPIYESITEKDVCSWLGALHGAGEAAGAHPGPAAAMGLSSQASKGAEEPAARASQCNSTLEQAFLPPQPGRSLKGPSLQVQELVCEEGPASEPLHVTGKELQAMYARVCKKPRERCLVLTAAPATALEPEDEPPPLPEKRFDLL</sequence>
<reference evidence="4 5" key="1">
    <citation type="submission" date="2025-04" db="UniProtKB">
        <authorList>
            <consortium name="RefSeq"/>
        </authorList>
    </citation>
    <scope>IDENTIFICATION</scope>
</reference>
<accession>A0A1U8DLC8</accession>
<evidence type="ECO:0000256" key="1">
    <source>
        <dbReference type="SAM" id="MobiDB-lite"/>
    </source>
</evidence>
<feature type="region of interest" description="Disordered" evidence="1">
    <location>
        <begin position="307"/>
        <end position="327"/>
    </location>
</feature>
<dbReference type="Proteomes" id="UP000189705">
    <property type="component" value="Unplaced"/>
</dbReference>
<keyword evidence="2" id="KW-0472">Membrane</keyword>
<feature type="transmembrane region" description="Helical" evidence="2">
    <location>
        <begin position="20"/>
        <end position="42"/>
    </location>
</feature>
<evidence type="ECO:0000313" key="4">
    <source>
        <dbReference type="RefSeq" id="XP_014378040.2"/>
    </source>
</evidence>
<dbReference type="AlphaFoldDB" id="A0A1U8DLC8"/>
<dbReference type="RefSeq" id="XP_025066509.1">
    <property type="nucleotide sequence ID" value="XM_025210724.1"/>
</dbReference>
<keyword evidence="3" id="KW-1185">Reference proteome</keyword>